<feature type="domain" description="Rad50/SbcC-type AAA" evidence="2">
    <location>
        <begin position="23"/>
        <end position="267"/>
    </location>
</feature>
<evidence type="ECO:0000313" key="4">
    <source>
        <dbReference type="Proteomes" id="UP001256588"/>
    </source>
</evidence>
<feature type="coiled-coil region" evidence="1">
    <location>
        <begin position="395"/>
        <end position="422"/>
    </location>
</feature>
<evidence type="ECO:0000256" key="1">
    <source>
        <dbReference type="SAM" id="Coils"/>
    </source>
</evidence>
<dbReference type="Gene3D" id="3.40.50.300">
    <property type="entry name" value="P-loop containing nucleotide triphosphate hydrolases"/>
    <property type="match status" value="1"/>
</dbReference>
<sequence length="646" mass="72394">MGSLKIRQISYSGDNYSFESPYFPDGLSIIEGPNGAGKSTFFQLVYFALGGKVPEFDSRSNESHAEIAHDTNNVATAWISLNGVDYSLARGFRENIVAVRARASDSALERPFSAVFPINRQAGDQLTISDWLLDKLDIPVVDIYQGGRSFKLGFRDLARLIYHNQSPDPHGIFKPAEVAGNLVSDSLEVRRAVFQILVGKTLVALYEAIGRAKRLEKDREAARLVSAEYESVVNEILESHGIRTITNSQHLQQSIRDRQTQLDKLLQTRELQSRRSVTPSDVREELASSQQEFDMLRAERTALRNRIVELYGERARLGEVISVVQADIERIEKIIFTHEQLNLFSPDTCPYCMTEVQRAHGACVCGGKVNEESYQRFFYSAAEYLEILASKVKSLETLTAAIADVNREVAATTQRSEETEAQYESVSARVALATATSRPDFTFLESIEDKIFEIKAAISDLGQALRMEKKLDVLRTRFEEADTQARIAKAEVDSLDAASRIELEGRIAQFNKIYNSLMTDVLADCRSARIDSESYLPIVNDGHYREASADVPKRFLYFLTLLKISLDGEVPFPGLLLIDTPETAGIDIGNLRSMLRQISVVSEDRSDFQIILSTGVGKYPEEFDPLVRMRLRGDAKLLKRVSITEA</sequence>
<dbReference type="InterPro" id="IPR027417">
    <property type="entry name" value="P-loop_NTPase"/>
</dbReference>
<gene>
    <name evidence="3" type="ORF">J2W68_000521</name>
</gene>
<dbReference type="RefSeq" id="WP_310232529.1">
    <property type="nucleotide sequence ID" value="NZ_JAVDWO010000002.1"/>
</dbReference>
<keyword evidence="4" id="KW-1185">Reference proteome</keyword>
<protein>
    <recommendedName>
        <fullName evidence="2">Rad50/SbcC-type AAA domain-containing protein</fullName>
    </recommendedName>
</protein>
<accession>A0ABU1XSV0</accession>
<dbReference type="InterPro" id="IPR038729">
    <property type="entry name" value="Rad50/SbcC_AAA"/>
</dbReference>
<comment type="caution">
    <text evidence="3">The sequence shown here is derived from an EMBL/GenBank/DDBJ whole genome shotgun (WGS) entry which is preliminary data.</text>
</comment>
<proteinExistence type="predicted"/>
<dbReference type="SUPFAM" id="SSF52540">
    <property type="entry name" value="P-loop containing nucleoside triphosphate hydrolases"/>
    <property type="match status" value="1"/>
</dbReference>
<feature type="coiled-coil region" evidence="1">
    <location>
        <begin position="464"/>
        <end position="491"/>
    </location>
</feature>
<keyword evidence="1" id="KW-0175">Coiled coil</keyword>
<evidence type="ECO:0000259" key="2">
    <source>
        <dbReference type="Pfam" id="PF13476"/>
    </source>
</evidence>
<dbReference type="Proteomes" id="UP001256588">
    <property type="component" value="Unassembled WGS sequence"/>
</dbReference>
<evidence type="ECO:0000313" key="3">
    <source>
        <dbReference type="EMBL" id="MDR7191813.1"/>
    </source>
</evidence>
<dbReference type="PANTHER" id="PTHR32114:SF2">
    <property type="entry name" value="ABC TRANSPORTER ABCH.3"/>
    <property type="match status" value="1"/>
</dbReference>
<name>A0ABU1XSV0_9GAMM</name>
<dbReference type="EMBL" id="JAVDWO010000002">
    <property type="protein sequence ID" value="MDR7191813.1"/>
    <property type="molecule type" value="Genomic_DNA"/>
</dbReference>
<reference evidence="3 4" key="1">
    <citation type="submission" date="2023-07" db="EMBL/GenBank/DDBJ databases">
        <title>Sorghum-associated microbial communities from plants grown in Nebraska, USA.</title>
        <authorList>
            <person name="Schachtman D."/>
        </authorList>
    </citation>
    <scope>NUCLEOTIDE SEQUENCE [LARGE SCALE GENOMIC DNA]</scope>
    <source>
        <strain evidence="3 4">4099</strain>
    </source>
</reference>
<dbReference type="Pfam" id="PF13476">
    <property type="entry name" value="AAA_23"/>
    <property type="match status" value="1"/>
</dbReference>
<dbReference type="PANTHER" id="PTHR32114">
    <property type="entry name" value="ABC TRANSPORTER ABCH.3"/>
    <property type="match status" value="1"/>
</dbReference>
<organism evidence="3 4">
    <name type="scientific">Luteimonas terrae</name>
    <dbReference type="NCBI Taxonomy" id="1530191"/>
    <lineage>
        <taxon>Bacteria</taxon>
        <taxon>Pseudomonadati</taxon>
        <taxon>Pseudomonadota</taxon>
        <taxon>Gammaproteobacteria</taxon>
        <taxon>Lysobacterales</taxon>
        <taxon>Lysobacteraceae</taxon>
        <taxon>Luteimonas</taxon>
    </lineage>
</organism>